<dbReference type="GO" id="GO:0020037">
    <property type="term" value="F:heme binding"/>
    <property type="evidence" value="ECO:0007669"/>
    <property type="project" value="InterPro"/>
</dbReference>
<keyword evidence="11" id="KW-1185">Reference proteome</keyword>
<keyword evidence="3 8" id="KW-0479">Metal-binding</keyword>
<comment type="function">
    <text evidence="7">Cytochromes P450 are a group of heme-thiolate monooxygenases. They oxidize a variety of structurally unrelated compounds, including steroids, fatty acids, and xenobiotics.</text>
</comment>
<keyword evidence="2 8" id="KW-0349">Heme</keyword>
<dbReference type="PANTHER" id="PTHR46696:SF3">
    <property type="entry name" value="PULCHERRIMINIC ACID SYNTHASE"/>
    <property type="match status" value="1"/>
</dbReference>
<gene>
    <name evidence="10" type="ORF">DJ019_08100</name>
</gene>
<dbReference type="Gene3D" id="1.10.630.10">
    <property type="entry name" value="Cytochrome P450"/>
    <property type="match status" value="1"/>
</dbReference>
<dbReference type="CDD" id="cd20625">
    <property type="entry name" value="CYP164-like"/>
    <property type="match status" value="1"/>
</dbReference>
<keyword evidence="4 8" id="KW-0560">Oxidoreductase</keyword>
<evidence type="ECO:0000256" key="5">
    <source>
        <dbReference type="ARBA" id="ARBA00023004"/>
    </source>
</evidence>
<dbReference type="Pfam" id="PF00067">
    <property type="entry name" value="p450"/>
    <property type="match status" value="1"/>
</dbReference>
<feature type="region of interest" description="Disordered" evidence="9">
    <location>
        <begin position="1"/>
        <end position="30"/>
    </location>
</feature>
<comment type="caution">
    <text evidence="10">The sequence shown here is derived from an EMBL/GenBank/DDBJ whole genome shotgun (WGS) entry which is preliminary data.</text>
</comment>
<dbReference type="InterPro" id="IPR017972">
    <property type="entry name" value="Cyt_P450_CS"/>
</dbReference>
<feature type="compositionally biased region" description="Pro residues" evidence="9">
    <location>
        <begin position="1"/>
        <end position="18"/>
    </location>
</feature>
<evidence type="ECO:0000256" key="2">
    <source>
        <dbReference type="ARBA" id="ARBA00022617"/>
    </source>
</evidence>
<dbReference type="InterPro" id="IPR036396">
    <property type="entry name" value="Cyt_P450_sf"/>
</dbReference>
<evidence type="ECO:0000256" key="6">
    <source>
        <dbReference type="ARBA" id="ARBA00023033"/>
    </source>
</evidence>
<dbReference type="InterPro" id="IPR002397">
    <property type="entry name" value="Cyt_P450_B"/>
</dbReference>
<name>A0A328BN14_9CAUL</name>
<dbReference type="SUPFAM" id="SSF48264">
    <property type="entry name" value="Cytochrome P450"/>
    <property type="match status" value="1"/>
</dbReference>
<evidence type="ECO:0000256" key="3">
    <source>
        <dbReference type="ARBA" id="ARBA00022723"/>
    </source>
</evidence>
<evidence type="ECO:0000256" key="9">
    <source>
        <dbReference type="SAM" id="MobiDB-lite"/>
    </source>
</evidence>
<dbReference type="PROSITE" id="PS00086">
    <property type="entry name" value="CYTOCHROME_P450"/>
    <property type="match status" value="1"/>
</dbReference>
<dbReference type="FunFam" id="1.10.630.10:FF:000018">
    <property type="entry name" value="Cytochrome P450 monooxygenase"/>
    <property type="match status" value="1"/>
</dbReference>
<dbReference type="OrthoDB" id="9801155at2"/>
<sequence length="471" mass="52343">MARRTTPPPKRAPRPLPCRPRRPRTETEVARRAAADTFRRIAMPDDTETAGAGEPQWNIIQTTALDPAARDDPHSRLKALRQRCPVMRDEPVKSWFLTRYADVRQTVNDASIWRASSHAEDGALLKRPPEQMLGRQESILTLDNPDHARVRPPLAQAFYGRINRMKLRLEEVIDEVIDALPSGQPFDLMSDVAIPVPILVIAHVLGVEPDRRREFRDWSEAVILSLNPFRSPEQAARAEWGSAQLTAYFTDLMAMRRASPQEDLISDMVKLQADGAALSDDEVRVNLSALLVGGNLTTTDLIGNGVWLLLTHPEEWRKLTADPAALSGSAVEEILRFEGPVAITSRVTEAPRQVCGREIPAGQLLITSLHGANRDPEVFEEPDHFDITRKRAPHVAFGGGAHICIGAPLARLEAKRALQRLAERFPALRLTQTDPPKWRTLPFFRGIESLTVVGEPSRSDSEAGSRLDAPA</sequence>
<dbReference type="GO" id="GO:0016705">
    <property type="term" value="F:oxidoreductase activity, acting on paired donors, with incorporation or reduction of molecular oxygen"/>
    <property type="evidence" value="ECO:0007669"/>
    <property type="project" value="InterPro"/>
</dbReference>
<proteinExistence type="inferred from homology"/>
<keyword evidence="5 8" id="KW-0408">Iron</keyword>
<dbReference type="PRINTS" id="PR00359">
    <property type="entry name" value="BP450"/>
</dbReference>
<evidence type="ECO:0000313" key="11">
    <source>
        <dbReference type="Proteomes" id="UP000249524"/>
    </source>
</evidence>
<dbReference type="InterPro" id="IPR001128">
    <property type="entry name" value="Cyt_P450"/>
</dbReference>
<evidence type="ECO:0000256" key="4">
    <source>
        <dbReference type="ARBA" id="ARBA00023002"/>
    </source>
</evidence>
<protein>
    <submittedName>
        <fullName evidence="10">Cytochrome P450</fullName>
    </submittedName>
</protein>
<reference evidence="10 11" key="1">
    <citation type="submission" date="2018-05" db="EMBL/GenBank/DDBJ databases">
        <authorList>
            <person name="Lanie J.A."/>
            <person name="Ng W.-L."/>
            <person name="Kazmierczak K.M."/>
            <person name="Andrzejewski T.M."/>
            <person name="Davidsen T.M."/>
            <person name="Wayne K.J."/>
            <person name="Tettelin H."/>
            <person name="Glass J.I."/>
            <person name="Rusch D."/>
            <person name="Podicherti R."/>
            <person name="Tsui H.-C.T."/>
            <person name="Winkler M.E."/>
        </authorList>
    </citation>
    <scope>NUCLEOTIDE SEQUENCE [LARGE SCALE GENOMIC DNA]</scope>
    <source>
        <strain evidence="10 11">BUT-10</strain>
    </source>
</reference>
<evidence type="ECO:0000313" key="10">
    <source>
        <dbReference type="EMBL" id="RAK67841.1"/>
    </source>
</evidence>
<dbReference type="AlphaFoldDB" id="A0A328BN14"/>
<comment type="similarity">
    <text evidence="1 8">Belongs to the cytochrome P450 family.</text>
</comment>
<dbReference type="GO" id="GO:0004497">
    <property type="term" value="F:monooxygenase activity"/>
    <property type="evidence" value="ECO:0007669"/>
    <property type="project" value="UniProtKB-KW"/>
</dbReference>
<dbReference type="Proteomes" id="UP000249524">
    <property type="component" value="Unassembled WGS sequence"/>
</dbReference>
<keyword evidence="6 8" id="KW-0503">Monooxygenase</keyword>
<evidence type="ECO:0000256" key="1">
    <source>
        <dbReference type="ARBA" id="ARBA00010617"/>
    </source>
</evidence>
<dbReference type="EMBL" id="QFYS01000002">
    <property type="protein sequence ID" value="RAK67841.1"/>
    <property type="molecule type" value="Genomic_DNA"/>
</dbReference>
<evidence type="ECO:0000256" key="8">
    <source>
        <dbReference type="RuleBase" id="RU000461"/>
    </source>
</evidence>
<dbReference type="GO" id="GO:0005506">
    <property type="term" value="F:iron ion binding"/>
    <property type="evidence" value="ECO:0007669"/>
    <property type="project" value="InterPro"/>
</dbReference>
<accession>A0A328BN14</accession>
<organism evidence="10 11">
    <name type="scientific">Phenylobacterium kunshanense</name>
    <dbReference type="NCBI Taxonomy" id="1445034"/>
    <lineage>
        <taxon>Bacteria</taxon>
        <taxon>Pseudomonadati</taxon>
        <taxon>Pseudomonadota</taxon>
        <taxon>Alphaproteobacteria</taxon>
        <taxon>Caulobacterales</taxon>
        <taxon>Caulobacteraceae</taxon>
        <taxon>Phenylobacterium</taxon>
    </lineage>
</organism>
<dbReference type="PANTHER" id="PTHR46696">
    <property type="entry name" value="P450, PUTATIVE (EUROFUNG)-RELATED"/>
    <property type="match status" value="1"/>
</dbReference>
<evidence type="ECO:0000256" key="7">
    <source>
        <dbReference type="ARBA" id="ARBA00043906"/>
    </source>
</evidence>